<protein>
    <submittedName>
        <fullName evidence="2">Kinase-like domain-containing protein</fullName>
    </submittedName>
</protein>
<evidence type="ECO:0000313" key="3">
    <source>
        <dbReference type="Proteomes" id="UP000615446"/>
    </source>
</evidence>
<dbReference type="InterPro" id="IPR050122">
    <property type="entry name" value="RTK"/>
</dbReference>
<dbReference type="PANTHER" id="PTHR24416:SF611">
    <property type="entry name" value="TYROSINE-PROTEIN KINASE TRANSMEMBRANE RECEPTOR ROR"/>
    <property type="match status" value="1"/>
</dbReference>
<dbReference type="GO" id="GO:0005524">
    <property type="term" value="F:ATP binding"/>
    <property type="evidence" value="ECO:0007669"/>
    <property type="project" value="InterPro"/>
</dbReference>
<dbReference type="Pfam" id="PF07714">
    <property type="entry name" value="PK_Tyr_Ser-Thr"/>
    <property type="match status" value="2"/>
</dbReference>
<dbReference type="Gene3D" id="1.10.510.10">
    <property type="entry name" value="Transferase(Phosphotransferase) domain 1"/>
    <property type="match status" value="2"/>
</dbReference>
<keyword evidence="2" id="KW-0418">Kinase</keyword>
<keyword evidence="2" id="KW-0808">Transferase</keyword>
<dbReference type="InterPro" id="IPR000719">
    <property type="entry name" value="Prot_kinase_dom"/>
</dbReference>
<dbReference type="GO" id="GO:0005886">
    <property type="term" value="C:plasma membrane"/>
    <property type="evidence" value="ECO:0007669"/>
    <property type="project" value="TreeGrafter"/>
</dbReference>
<dbReference type="AlphaFoldDB" id="A0A8H3QQ82"/>
<dbReference type="GO" id="GO:0043235">
    <property type="term" value="C:receptor complex"/>
    <property type="evidence" value="ECO:0007669"/>
    <property type="project" value="TreeGrafter"/>
</dbReference>
<dbReference type="InterPro" id="IPR001245">
    <property type="entry name" value="Ser-Thr/Tyr_kinase_cat_dom"/>
</dbReference>
<dbReference type="PROSITE" id="PS50011">
    <property type="entry name" value="PROTEIN_KINASE_DOM"/>
    <property type="match status" value="1"/>
</dbReference>
<proteinExistence type="predicted"/>
<dbReference type="EMBL" id="BLAL01000176">
    <property type="protein sequence ID" value="GES88143.1"/>
    <property type="molecule type" value="Genomic_DNA"/>
</dbReference>
<evidence type="ECO:0000313" key="2">
    <source>
        <dbReference type="EMBL" id="GES88143.1"/>
    </source>
</evidence>
<dbReference type="InterPro" id="IPR011009">
    <property type="entry name" value="Kinase-like_dom_sf"/>
</dbReference>
<organism evidence="2 3">
    <name type="scientific">Rhizophagus clarus</name>
    <dbReference type="NCBI Taxonomy" id="94130"/>
    <lineage>
        <taxon>Eukaryota</taxon>
        <taxon>Fungi</taxon>
        <taxon>Fungi incertae sedis</taxon>
        <taxon>Mucoromycota</taxon>
        <taxon>Glomeromycotina</taxon>
        <taxon>Glomeromycetes</taxon>
        <taxon>Glomerales</taxon>
        <taxon>Glomeraceae</taxon>
        <taxon>Rhizophagus</taxon>
    </lineage>
</organism>
<dbReference type="GO" id="GO:0004714">
    <property type="term" value="F:transmembrane receptor protein tyrosine kinase activity"/>
    <property type="evidence" value="ECO:0007669"/>
    <property type="project" value="TreeGrafter"/>
</dbReference>
<comment type="caution">
    <text evidence="2">The sequence shown here is derived from an EMBL/GenBank/DDBJ whole genome shotgun (WGS) entry which is preliminary data.</text>
</comment>
<dbReference type="PANTHER" id="PTHR24416">
    <property type="entry name" value="TYROSINE-PROTEIN KINASE RECEPTOR"/>
    <property type="match status" value="1"/>
</dbReference>
<gene>
    <name evidence="2" type="ORF">RCL2_001510600</name>
</gene>
<dbReference type="GO" id="GO:0007169">
    <property type="term" value="P:cell surface receptor protein tyrosine kinase signaling pathway"/>
    <property type="evidence" value="ECO:0007669"/>
    <property type="project" value="TreeGrafter"/>
</dbReference>
<dbReference type="Proteomes" id="UP000615446">
    <property type="component" value="Unassembled WGS sequence"/>
</dbReference>
<evidence type="ECO:0000259" key="1">
    <source>
        <dbReference type="PROSITE" id="PS50011"/>
    </source>
</evidence>
<sequence>MEEKPKNLWNKFNANYQIHVTISTVGSITESKEVDERIIYMEDLEKRKKAYGICGECNEPEGGFGKIYSADWPEGHIRSWNIKNQKWNRCKTCRCALKSLNDNSSDIVSSDFLNEIKNHLQICLANIVQCFGITRNPNTNEYMMVLEYCEAGNLRNYLIKSKEYIDYTLRISKLRKIAGGLLDIHSAGKVHKDFHSEIPYSDIPHNEFLAIQICKGHRPKISEDVPKLLADLIMKCWDAEIKNRPTTKELYLILKKWYYEIKNIEGNGNNSDGDSDDSDSEIIKSDKNISAQLSELELNEFWQK</sequence>
<dbReference type="SUPFAM" id="SSF56112">
    <property type="entry name" value="Protein kinase-like (PK-like)"/>
    <property type="match status" value="1"/>
</dbReference>
<dbReference type="OrthoDB" id="4062651at2759"/>
<accession>A0A8H3QQ82</accession>
<reference evidence="2" key="1">
    <citation type="submission" date="2019-10" db="EMBL/GenBank/DDBJ databases">
        <title>Conservation and host-specific expression of non-tandemly repeated heterogenous ribosome RNA gene in arbuscular mycorrhizal fungi.</title>
        <authorList>
            <person name="Maeda T."/>
            <person name="Kobayashi Y."/>
            <person name="Nakagawa T."/>
            <person name="Ezawa T."/>
            <person name="Yamaguchi K."/>
            <person name="Bino T."/>
            <person name="Nishimoto Y."/>
            <person name="Shigenobu S."/>
            <person name="Kawaguchi M."/>
        </authorList>
    </citation>
    <scope>NUCLEOTIDE SEQUENCE</scope>
    <source>
        <strain evidence="2">HR1</strain>
    </source>
</reference>
<feature type="domain" description="Protein kinase" evidence="1">
    <location>
        <begin position="53"/>
        <end position="304"/>
    </location>
</feature>
<name>A0A8H3QQ82_9GLOM</name>